<dbReference type="InterPro" id="IPR009752">
    <property type="entry name" value="Phage_Mu_GpJ"/>
</dbReference>
<proteinExistence type="predicted"/>
<evidence type="ECO:0000313" key="1">
    <source>
        <dbReference type="EMBL" id="AXE33117.1"/>
    </source>
</evidence>
<sequence>MYATRDDMLQRFGEKEVIALTDREYTGQIDDMLLADALASASVEIDGYIGGRYPLPLAQPPMILTGYACDIARYRLSGSGTQLTEDIRDRYRDAVRFLELVAAGKVTLGGMPDGGVTAPSQTVQFVSGERAFARSGGAL</sequence>
<dbReference type="Pfam" id="PF07030">
    <property type="entry name" value="Phage_Mu_Gp36"/>
    <property type="match status" value="1"/>
</dbReference>
<dbReference type="Proteomes" id="UP000252038">
    <property type="component" value="Chromosome"/>
</dbReference>
<protein>
    <submittedName>
        <fullName evidence="1">DUF1320 domain-containing protein</fullName>
    </submittedName>
</protein>
<accession>A0A344UCW9</accession>
<reference evidence="1 2" key="1">
    <citation type="submission" date="2018-05" db="EMBL/GenBank/DDBJ databases">
        <title>Genome sequencing, assembly and analysis of the novel insecticidal bacterium, Chromobacterium phragmitis.</title>
        <authorList>
            <person name="Sparks M.E."/>
            <person name="Blackburn M.B."/>
            <person name="Gundersen-Rindal D.E."/>
        </authorList>
    </citation>
    <scope>NUCLEOTIDE SEQUENCE [LARGE SCALE GENOMIC DNA]</scope>
    <source>
        <strain evidence="1">IIBBL 274-1</strain>
    </source>
</reference>
<dbReference type="KEGG" id="chrb:DK843_01590"/>
<gene>
    <name evidence="1" type="ORF">DK843_01590</name>
</gene>
<name>A0A344UCW9_9NEIS</name>
<evidence type="ECO:0000313" key="2">
    <source>
        <dbReference type="Proteomes" id="UP000252038"/>
    </source>
</evidence>
<dbReference type="AlphaFoldDB" id="A0A344UCW9"/>
<dbReference type="RefSeq" id="WP_114072344.1">
    <property type="nucleotide sequence ID" value="NZ_CP029554.1"/>
</dbReference>
<organism evidence="1 2">
    <name type="scientific">Chromobacterium phragmitis</name>
    <dbReference type="NCBI Taxonomy" id="2202141"/>
    <lineage>
        <taxon>Bacteria</taxon>
        <taxon>Pseudomonadati</taxon>
        <taxon>Pseudomonadota</taxon>
        <taxon>Betaproteobacteria</taxon>
        <taxon>Neisseriales</taxon>
        <taxon>Chromobacteriaceae</taxon>
        <taxon>Chromobacterium</taxon>
    </lineage>
</organism>
<dbReference type="EMBL" id="CP029554">
    <property type="protein sequence ID" value="AXE33117.1"/>
    <property type="molecule type" value="Genomic_DNA"/>
</dbReference>